<protein>
    <recommendedName>
        <fullName evidence="8">Bifunctional chorismate mutase/prephenate dehydratase</fullName>
        <ecNumber evidence="7">4.2.1.51</ecNumber>
        <ecNumber evidence="6">5.4.99.5</ecNumber>
    </recommendedName>
    <alternativeName>
        <fullName evidence="17">Chorismate mutase-prephenate dehydratase</fullName>
    </alternativeName>
    <alternativeName>
        <fullName evidence="16">p-protein</fullName>
    </alternativeName>
</protein>
<dbReference type="OrthoDB" id="9802281at2"/>
<keyword evidence="9" id="KW-0963">Cytoplasm</keyword>
<dbReference type="Pfam" id="PF00800">
    <property type="entry name" value="PDT"/>
    <property type="match status" value="1"/>
</dbReference>
<feature type="binding site" evidence="19">
    <location>
        <position position="39"/>
    </location>
    <ligand>
        <name>substrate</name>
    </ligand>
</feature>
<comment type="catalytic activity">
    <reaction evidence="18">
        <text>prephenate + H(+) = 3-phenylpyruvate + CO2 + H2O</text>
        <dbReference type="Rhea" id="RHEA:21648"/>
        <dbReference type="ChEBI" id="CHEBI:15377"/>
        <dbReference type="ChEBI" id="CHEBI:15378"/>
        <dbReference type="ChEBI" id="CHEBI:16526"/>
        <dbReference type="ChEBI" id="CHEBI:18005"/>
        <dbReference type="ChEBI" id="CHEBI:29934"/>
        <dbReference type="EC" id="4.2.1.51"/>
    </reaction>
</comment>
<dbReference type="PANTHER" id="PTHR21022">
    <property type="entry name" value="PREPHENATE DEHYDRATASE P PROTEIN"/>
    <property type="match status" value="1"/>
</dbReference>
<dbReference type="GO" id="GO:0004106">
    <property type="term" value="F:chorismate mutase activity"/>
    <property type="evidence" value="ECO:0007669"/>
    <property type="project" value="UniProtKB-EC"/>
</dbReference>
<dbReference type="GO" id="GO:0009094">
    <property type="term" value="P:L-phenylalanine biosynthetic process"/>
    <property type="evidence" value="ECO:0007669"/>
    <property type="project" value="UniProtKB-UniPathway"/>
</dbReference>
<dbReference type="AlphaFoldDB" id="A0A4D6YEI3"/>
<keyword evidence="10" id="KW-0028">Amino-acid biosynthesis</keyword>
<evidence type="ECO:0000313" key="25">
    <source>
        <dbReference type="Proteomes" id="UP000298636"/>
    </source>
</evidence>
<dbReference type="PROSITE" id="PS51171">
    <property type="entry name" value="PREPHENATE_DEHYDR_3"/>
    <property type="match status" value="1"/>
</dbReference>
<dbReference type="SUPFAM" id="SSF48600">
    <property type="entry name" value="Chorismate mutase II"/>
    <property type="match status" value="1"/>
</dbReference>
<evidence type="ECO:0000256" key="12">
    <source>
        <dbReference type="ARBA" id="ARBA00023222"/>
    </source>
</evidence>
<dbReference type="GO" id="GO:0005737">
    <property type="term" value="C:cytoplasm"/>
    <property type="evidence" value="ECO:0007669"/>
    <property type="project" value="UniProtKB-SubCell"/>
</dbReference>
<feature type="binding site" evidence="19">
    <location>
        <position position="52"/>
    </location>
    <ligand>
        <name>substrate</name>
    </ligand>
</feature>
<dbReference type="InterPro" id="IPR036263">
    <property type="entry name" value="Chorismate_II_sf"/>
</dbReference>
<dbReference type="PROSITE" id="PS51168">
    <property type="entry name" value="CHORISMATE_MUT_2"/>
    <property type="match status" value="1"/>
</dbReference>
<evidence type="ECO:0000256" key="1">
    <source>
        <dbReference type="ARBA" id="ARBA00000824"/>
    </source>
</evidence>
<dbReference type="InterPro" id="IPR008242">
    <property type="entry name" value="Chor_mutase/pphenate_deHydtase"/>
</dbReference>
<evidence type="ECO:0000256" key="6">
    <source>
        <dbReference type="ARBA" id="ARBA00012404"/>
    </source>
</evidence>
<feature type="binding site" evidence="19">
    <location>
        <position position="28"/>
    </location>
    <ligand>
        <name>substrate</name>
    </ligand>
</feature>
<evidence type="ECO:0000313" key="24">
    <source>
        <dbReference type="EMBL" id="QCI26413.1"/>
    </source>
</evidence>
<feature type="binding site" evidence="19">
    <location>
        <position position="88"/>
    </location>
    <ligand>
        <name>substrate</name>
    </ligand>
</feature>
<evidence type="ECO:0000256" key="13">
    <source>
        <dbReference type="ARBA" id="ARBA00023235"/>
    </source>
</evidence>
<keyword evidence="12" id="KW-0584">Phenylalanine biosynthesis</keyword>
<evidence type="ECO:0000256" key="18">
    <source>
        <dbReference type="ARBA" id="ARBA00047848"/>
    </source>
</evidence>
<comment type="pathway">
    <text evidence="5">Metabolic intermediate biosynthesis; prephenate biosynthesis; prephenate from chorismate: step 1/1.</text>
</comment>
<dbReference type="InterPro" id="IPR010952">
    <property type="entry name" value="CM_P_1"/>
</dbReference>
<evidence type="ECO:0000256" key="10">
    <source>
        <dbReference type="ARBA" id="ARBA00022605"/>
    </source>
</evidence>
<evidence type="ECO:0000256" key="5">
    <source>
        <dbReference type="ARBA" id="ARBA00004817"/>
    </source>
</evidence>
<dbReference type="RefSeq" id="WP_158351896.1">
    <property type="nucleotide sequence ID" value="NZ_CP032998.1"/>
</dbReference>
<comment type="function">
    <text evidence="2">Catalyzes the Claisen rearrangement of chorismate to prephenate and the decarboxylation/dehydration of prephenate to phenylpyruvate.</text>
</comment>
<evidence type="ECO:0000256" key="3">
    <source>
        <dbReference type="ARBA" id="ARBA00004496"/>
    </source>
</evidence>
<evidence type="ECO:0000256" key="14">
    <source>
        <dbReference type="ARBA" id="ARBA00023239"/>
    </source>
</evidence>
<dbReference type="PANTHER" id="PTHR21022:SF19">
    <property type="entry name" value="PREPHENATE DEHYDRATASE-RELATED"/>
    <property type="match status" value="1"/>
</dbReference>
<evidence type="ECO:0000256" key="16">
    <source>
        <dbReference type="ARBA" id="ARBA00031175"/>
    </source>
</evidence>
<dbReference type="UniPathway" id="UPA00121">
    <property type="reaction ID" value="UER00345"/>
</dbReference>
<accession>A0A4D6YEI3</accession>
<keyword evidence="25" id="KW-1185">Reference proteome</keyword>
<evidence type="ECO:0000256" key="4">
    <source>
        <dbReference type="ARBA" id="ARBA00004741"/>
    </source>
</evidence>
<feature type="domain" description="ACT" evidence="23">
    <location>
        <begin position="299"/>
        <end position="367"/>
    </location>
</feature>
<dbReference type="InterPro" id="IPR036979">
    <property type="entry name" value="CM_dom_sf"/>
</dbReference>
<gene>
    <name evidence="24" type="ORF">D9V79_01220</name>
</gene>
<evidence type="ECO:0000256" key="20">
    <source>
        <dbReference type="PIRSR" id="PIRSR001500-2"/>
    </source>
</evidence>
<evidence type="ECO:0000256" key="7">
    <source>
        <dbReference type="ARBA" id="ARBA00013147"/>
    </source>
</evidence>
<evidence type="ECO:0000256" key="19">
    <source>
        <dbReference type="PIRSR" id="PIRSR001500-1"/>
    </source>
</evidence>
<comment type="pathway">
    <text evidence="4">Amino-acid biosynthesis; L-phenylalanine biosynthesis; phenylpyruvate from prephenate: step 1/1.</text>
</comment>
<keyword evidence="14" id="KW-0456">Lyase</keyword>
<keyword evidence="13 24" id="KW-0413">Isomerase</keyword>
<dbReference type="Proteomes" id="UP000298636">
    <property type="component" value="Chromosome"/>
</dbReference>
<evidence type="ECO:0000259" key="22">
    <source>
        <dbReference type="PROSITE" id="PS51171"/>
    </source>
</evidence>
<feature type="binding site" evidence="19">
    <location>
        <position position="48"/>
    </location>
    <ligand>
        <name>substrate</name>
    </ligand>
</feature>
<organism evidence="24 25">
    <name type="scientific">Buchnera aphidicola</name>
    <name type="common">Stegophylla sp.</name>
    <dbReference type="NCBI Taxonomy" id="2315800"/>
    <lineage>
        <taxon>Bacteria</taxon>
        <taxon>Pseudomonadati</taxon>
        <taxon>Pseudomonadota</taxon>
        <taxon>Gammaproteobacteria</taxon>
        <taxon>Enterobacterales</taxon>
        <taxon>Erwiniaceae</taxon>
        <taxon>Buchnera</taxon>
    </lineage>
</organism>
<evidence type="ECO:0000256" key="15">
    <source>
        <dbReference type="ARBA" id="ARBA00023268"/>
    </source>
</evidence>
<feature type="domain" description="Chorismate mutase" evidence="21">
    <location>
        <begin position="1"/>
        <end position="92"/>
    </location>
</feature>
<dbReference type="Gene3D" id="1.20.59.10">
    <property type="entry name" value="Chorismate mutase"/>
    <property type="match status" value="1"/>
</dbReference>
<keyword evidence="15" id="KW-0511">Multifunctional enzyme</keyword>
<sequence>MYYQKKLLTFRNKINDIDKTILRLLSDRKKIIVKIVHNKIFYNLSIKDKKREQEILEKLFKIGKKYFLSNYYIKKIFKNIIHESVKIQQKIKNKYITKNIFTTPCFTFLGPKGSYSYLATIKYAKKKFQYFNIKTQVNFQQIFQSIKNKISHFTIVPIENTYSGFINEIYSLLLLRKINIIDEVVTPIQHHLITKNITHLKNIKTIYSHPQPFEQCNKFLKTFKNLKIQYTNSTTDAIRKILTIQNNYSAAIGNKEKIKTYQLKNHKNKITNQKYNNTKFFILQNKKFKKFPNVTTKIICIINIKQYLELTNKILFLLTQNKINILKIELKSNHYKIFWENTIYLEIQKYPLSKKIKTILKKIKNIN</sequence>
<dbReference type="NCBIfam" id="TIGR01797">
    <property type="entry name" value="CM_P_1"/>
    <property type="match status" value="1"/>
</dbReference>
<feature type="binding site" evidence="19">
    <location>
        <position position="84"/>
    </location>
    <ligand>
        <name>substrate</name>
    </ligand>
</feature>
<dbReference type="InterPro" id="IPR001086">
    <property type="entry name" value="Preph_deHydtase"/>
</dbReference>
<dbReference type="EMBL" id="CP032998">
    <property type="protein sequence ID" value="QCI26413.1"/>
    <property type="molecule type" value="Genomic_DNA"/>
</dbReference>
<dbReference type="InterPro" id="IPR002912">
    <property type="entry name" value="ACT_dom"/>
</dbReference>
<feature type="domain" description="Prephenate dehydratase" evidence="22">
    <location>
        <begin position="105"/>
        <end position="285"/>
    </location>
</feature>
<dbReference type="Pfam" id="PF01817">
    <property type="entry name" value="CM_2"/>
    <property type="match status" value="1"/>
</dbReference>
<dbReference type="EC" id="5.4.99.5" evidence="6"/>
<evidence type="ECO:0000256" key="9">
    <source>
        <dbReference type="ARBA" id="ARBA00022490"/>
    </source>
</evidence>
<name>A0A4D6YEI3_9GAMM</name>
<dbReference type="GO" id="GO:0046417">
    <property type="term" value="P:chorismate metabolic process"/>
    <property type="evidence" value="ECO:0007669"/>
    <property type="project" value="InterPro"/>
</dbReference>
<dbReference type="GO" id="GO:0004664">
    <property type="term" value="F:prephenate dehydratase activity"/>
    <property type="evidence" value="ECO:0007669"/>
    <property type="project" value="UniProtKB-EC"/>
</dbReference>
<dbReference type="SUPFAM" id="SSF53850">
    <property type="entry name" value="Periplasmic binding protein-like II"/>
    <property type="match status" value="1"/>
</dbReference>
<dbReference type="UniPathway" id="UPA00120">
    <property type="reaction ID" value="UER00203"/>
</dbReference>
<evidence type="ECO:0000256" key="17">
    <source>
        <dbReference type="ARBA" id="ARBA00031520"/>
    </source>
</evidence>
<dbReference type="InterPro" id="IPR002701">
    <property type="entry name" value="CM_II_prokaryot"/>
</dbReference>
<reference evidence="24 25" key="1">
    <citation type="submission" date="2018-10" db="EMBL/GenBank/DDBJ databases">
        <title>Comparative functional genomics of the obligate endosymbiont Buchnera aphidicola.</title>
        <authorList>
            <person name="Chong R.A."/>
        </authorList>
    </citation>
    <scope>NUCLEOTIDE SEQUENCE [LARGE SCALE GENOMIC DNA]</scope>
    <source>
        <strain evidence="24 25">Ssp</strain>
    </source>
</reference>
<evidence type="ECO:0000256" key="2">
    <source>
        <dbReference type="ARBA" id="ARBA00002364"/>
    </source>
</evidence>
<comment type="catalytic activity">
    <reaction evidence="1">
        <text>chorismate = prephenate</text>
        <dbReference type="Rhea" id="RHEA:13897"/>
        <dbReference type="ChEBI" id="CHEBI:29748"/>
        <dbReference type="ChEBI" id="CHEBI:29934"/>
        <dbReference type="EC" id="5.4.99.5"/>
    </reaction>
</comment>
<dbReference type="EC" id="4.2.1.51" evidence="7"/>
<keyword evidence="11" id="KW-0057">Aromatic amino acid biosynthesis</keyword>
<dbReference type="PROSITE" id="PS51671">
    <property type="entry name" value="ACT"/>
    <property type="match status" value="1"/>
</dbReference>
<dbReference type="PIRSF" id="PIRSF001500">
    <property type="entry name" value="Chor_mut_pdt_Ppr"/>
    <property type="match status" value="1"/>
</dbReference>
<evidence type="ECO:0000259" key="21">
    <source>
        <dbReference type="PROSITE" id="PS51168"/>
    </source>
</evidence>
<comment type="subcellular location">
    <subcellularLocation>
        <location evidence="3">Cytoplasm</location>
    </subcellularLocation>
</comment>
<dbReference type="Gene3D" id="3.40.190.10">
    <property type="entry name" value="Periplasmic binding protein-like II"/>
    <property type="match status" value="2"/>
</dbReference>
<feature type="site" description="Essential for prephenate dehydratase activity" evidence="20">
    <location>
        <position position="278"/>
    </location>
</feature>
<dbReference type="SMART" id="SM00830">
    <property type="entry name" value="CM_2"/>
    <property type="match status" value="1"/>
</dbReference>
<evidence type="ECO:0000256" key="8">
    <source>
        <dbReference type="ARBA" id="ARBA00014401"/>
    </source>
</evidence>
<evidence type="ECO:0000256" key="11">
    <source>
        <dbReference type="ARBA" id="ARBA00023141"/>
    </source>
</evidence>
<dbReference type="CDD" id="cd13631">
    <property type="entry name" value="PBP2_Ct-PDT_like"/>
    <property type="match status" value="1"/>
</dbReference>
<feature type="binding site" evidence="19">
    <location>
        <position position="11"/>
    </location>
    <ligand>
        <name>substrate</name>
    </ligand>
</feature>
<evidence type="ECO:0000259" key="23">
    <source>
        <dbReference type="PROSITE" id="PS51671"/>
    </source>
</evidence>
<proteinExistence type="predicted"/>